<evidence type="ECO:0000313" key="7">
    <source>
        <dbReference type="Proteomes" id="UP001281761"/>
    </source>
</evidence>
<feature type="transmembrane region" description="Helical" evidence="5">
    <location>
        <begin position="223"/>
        <end position="242"/>
    </location>
</feature>
<feature type="transmembrane region" description="Helical" evidence="5">
    <location>
        <begin position="405"/>
        <end position="432"/>
    </location>
</feature>
<feature type="compositionally biased region" description="Polar residues" evidence="4">
    <location>
        <begin position="840"/>
        <end position="850"/>
    </location>
</feature>
<dbReference type="Proteomes" id="UP001281761">
    <property type="component" value="Unassembled WGS sequence"/>
</dbReference>
<gene>
    <name evidence="6" type="ORF">BLNAU_3759</name>
</gene>
<feature type="compositionally biased region" description="Basic and acidic residues" evidence="4">
    <location>
        <begin position="755"/>
        <end position="771"/>
    </location>
</feature>
<evidence type="ECO:0000313" key="6">
    <source>
        <dbReference type="EMBL" id="KAK2961313.1"/>
    </source>
</evidence>
<feature type="transmembrane region" description="Helical" evidence="5">
    <location>
        <begin position="340"/>
        <end position="365"/>
    </location>
</feature>
<sequence>MSKPREEVQTFPTQDQPNSLLNSFVSNLWIILVILQLTAFHISLDNWRILLQILLSFLAILGIPSIVSYTTNPWRDPDTAALFYTLLQFALTINTLIVYLSVGGPEIPNPITVTILFFILDFLLLRSLFLRHLSCAVIHIREFLSLNKFLQDTKPRRSALKTSVRLPRDLLKHVYRFTLFHDPYSMYPRHISTPSTFIKQKLHDRELSPMEQVIIAFYSEHTIPTLVVSVVIIAVVLIKFITSPPPCVWVPDQSYHILIERTQWDQTSFVVLYALNSLLKLCASFTLIVLLEVLINLYSLTYDGRTSSTRRSARSLLPDFVADLSPLDRPPSSRQSYSPIILHTLIFFAVSLVGLFSSTVVLPLIHSLLQFLLSFSSSDPKQGPQFTGKMPVSLSLSVLAQTPTFIISALSTLLIFIPVNKMTVVCITALKVGVQSVLKINEGLNRLSNRPGIPLVTSLCMKGVSSPVLFVASAFKHVVNLFQQSHLILVFQTVNRFVVSSLRFFHRASYRLMQFNAFVSVFWAGLIVLQGILIIKQIASCVSKHHMKRHIRSDGLPRSSVMASLQQRAAHFRHPEAEYDSYIEHFDDGMVVEWTDDRASSKPNRKEPTKKRSDRRSEKAKKEERTAPKAKKTEKKPLKPKRKEEKPKHSDNRKEGKGEGKSEQKSKKLTKDDTEQRKKLEEERLRYETQQMLERKKVKEKQRMLEMQRKKEMEEAKEKKAAEERMKELEVERRKREEERRREEQQRKAKNKQRVWLDMEEERKANLERQRTQPAKPQPKESQHTTPVKRIPSSNDWHQHPRHNRSQLPINTFVPKARSKQMHTPPALPEEKPLPRPIQTDYSLNSPPQDQRSEEPFEQPTVLTTPSSATNTTVTSITPLSPPSQSVQSFPSDSFAYHSNSPPLPLNSFGHHILNDDRWANSFESYPPLDMPMSFVSSLPPLPGSFPNTQFDIFESQPSSDSPRRKPAPSSPVFTRSTLNLSPAQSYLPNRGELNSSNLFGFPTSLLPSTQHSDSSAMNFSWPQNDFSIHDPFYSADPSFSSVDPCGKADSEPYSSTMDSFSSIFGGFPRTDDTQKR</sequence>
<proteinExistence type="predicted"/>
<name>A0ABQ9YCB2_9EUKA</name>
<evidence type="ECO:0000256" key="4">
    <source>
        <dbReference type="SAM" id="MobiDB-lite"/>
    </source>
</evidence>
<feature type="compositionally biased region" description="Basic and acidic residues" evidence="4">
    <location>
        <begin position="642"/>
        <end position="747"/>
    </location>
</feature>
<feature type="compositionally biased region" description="Basic residues" evidence="4">
    <location>
        <begin position="628"/>
        <end position="641"/>
    </location>
</feature>
<keyword evidence="2" id="KW-0694">RNA-binding</keyword>
<feature type="transmembrane region" description="Helical" evidence="5">
    <location>
        <begin position="278"/>
        <end position="301"/>
    </location>
</feature>
<feature type="transmembrane region" description="Helical" evidence="5">
    <location>
        <begin position="517"/>
        <end position="535"/>
    </location>
</feature>
<keyword evidence="7" id="KW-1185">Reference proteome</keyword>
<feature type="transmembrane region" description="Helical" evidence="5">
    <location>
        <begin position="49"/>
        <end position="69"/>
    </location>
</feature>
<feature type="compositionally biased region" description="Low complexity" evidence="4">
    <location>
        <begin position="861"/>
        <end position="876"/>
    </location>
</feature>
<feature type="transmembrane region" description="Helical" evidence="5">
    <location>
        <begin position="107"/>
        <end position="125"/>
    </location>
</feature>
<keyword evidence="5" id="KW-1133">Transmembrane helix</keyword>
<dbReference type="PANTHER" id="PTHR23139">
    <property type="entry name" value="RNA-BINDING PROTEIN"/>
    <property type="match status" value="1"/>
</dbReference>
<evidence type="ECO:0000256" key="1">
    <source>
        <dbReference type="ARBA" id="ARBA00022664"/>
    </source>
</evidence>
<feature type="transmembrane region" description="Helical" evidence="5">
    <location>
        <begin position="81"/>
        <end position="101"/>
    </location>
</feature>
<accession>A0ABQ9YCB2</accession>
<comment type="caution">
    <text evidence="6">The sequence shown here is derived from an EMBL/GenBank/DDBJ whole genome shotgun (WGS) entry which is preliminary data.</text>
</comment>
<feature type="compositionally biased region" description="Polar residues" evidence="4">
    <location>
        <begin position="947"/>
        <end position="961"/>
    </location>
</feature>
<feature type="compositionally biased region" description="Low complexity" evidence="4">
    <location>
        <begin position="883"/>
        <end position="894"/>
    </location>
</feature>
<feature type="region of interest" description="Disordered" evidence="4">
    <location>
        <begin position="947"/>
        <end position="977"/>
    </location>
</feature>
<keyword evidence="5" id="KW-0472">Membrane</keyword>
<organism evidence="6 7">
    <name type="scientific">Blattamonas nauphoetae</name>
    <dbReference type="NCBI Taxonomy" id="2049346"/>
    <lineage>
        <taxon>Eukaryota</taxon>
        <taxon>Metamonada</taxon>
        <taxon>Preaxostyla</taxon>
        <taxon>Oxymonadida</taxon>
        <taxon>Blattamonas</taxon>
    </lineage>
</organism>
<feature type="compositionally biased region" description="Basic and acidic residues" evidence="4">
    <location>
        <begin position="597"/>
        <end position="627"/>
    </location>
</feature>
<protein>
    <submittedName>
        <fullName evidence="6">Uncharacterized protein</fullName>
    </submittedName>
</protein>
<keyword evidence="1" id="KW-0507">mRNA processing</keyword>
<feature type="region of interest" description="Disordered" evidence="4">
    <location>
        <begin position="597"/>
        <end position="894"/>
    </location>
</feature>
<evidence type="ECO:0000256" key="5">
    <source>
        <dbReference type="SAM" id="Phobius"/>
    </source>
</evidence>
<reference evidence="6 7" key="1">
    <citation type="journal article" date="2022" name="bioRxiv">
        <title>Genomics of Preaxostyla Flagellates Illuminates Evolutionary Transitions and the Path Towards Mitochondrial Loss.</title>
        <authorList>
            <person name="Novak L.V.F."/>
            <person name="Treitli S.C."/>
            <person name="Pyrih J."/>
            <person name="Halakuc P."/>
            <person name="Pipaliya S.V."/>
            <person name="Vacek V."/>
            <person name="Brzon O."/>
            <person name="Soukal P."/>
            <person name="Eme L."/>
            <person name="Dacks J.B."/>
            <person name="Karnkowska A."/>
            <person name="Elias M."/>
            <person name="Hampl V."/>
        </authorList>
    </citation>
    <scope>NUCLEOTIDE SEQUENCE [LARGE SCALE GENOMIC DNA]</scope>
    <source>
        <strain evidence="6">NAU3</strain>
        <tissue evidence="6">Gut</tissue>
    </source>
</reference>
<keyword evidence="3" id="KW-0508">mRNA splicing</keyword>
<evidence type="ECO:0000256" key="3">
    <source>
        <dbReference type="ARBA" id="ARBA00023187"/>
    </source>
</evidence>
<dbReference type="EMBL" id="JARBJD010000017">
    <property type="protein sequence ID" value="KAK2961313.1"/>
    <property type="molecule type" value="Genomic_DNA"/>
</dbReference>
<feature type="transmembrane region" description="Helical" evidence="5">
    <location>
        <begin position="20"/>
        <end position="43"/>
    </location>
</feature>
<evidence type="ECO:0000256" key="2">
    <source>
        <dbReference type="ARBA" id="ARBA00022884"/>
    </source>
</evidence>
<keyword evidence="5" id="KW-0812">Transmembrane</keyword>